<gene>
    <name evidence="5" type="ORF">ECIG_04793</name>
</gene>
<accession>F4SYE9</accession>
<comment type="similarity">
    <text evidence="2">Belongs to the LRR-containing bacterial E3 ligase family.</text>
</comment>
<dbReference type="HOGENOM" id="CLU_1964136_0_0_6"/>
<evidence type="ECO:0000313" key="5">
    <source>
        <dbReference type="EMBL" id="EGI16396.1"/>
    </source>
</evidence>
<evidence type="ECO:0000256" key="1">
    <source>
        <dbReference type="ARBA" id="ARBA00004613"/>
    </source>
</evidence>
<dbReference type="Gene3D" id="3.80.10.10">
    <property type="entry name" value="Ribonuclease Inhibitor"/>
    <property type="match status" value="1"/>
</dbReference>
<dbReference type="AlphaFoldDB" id="F4SYE9"/>
<evidence type="ECO:0000256" key="3">
    <source>
        <dbReference type="ARBA" id="ARBA00022614"/>
    </source>
</evidence>
<dbReference type="SUPFAM" id="SSF52058">
    <property type="entry name" value="L domain-like"/>
    <property type="match status" value="1"/>
</dbReference>
<reference evidence="5 6" key="1">
    <citation type="submission" date="2010-01" db="EMBL/GenBank/DDBJ databases">
        <title>The Genome Sequence of Escherichia coli M605.</title>
        <authorList>
            <consortium name="The Broad Institute Genome Sequencing Platform"/>
            <consortium name="The Broad Institute Genome Sequencing Center for Infectious Disease"/>
            <person name="Feldgarden M."/>
            <person name="Gordon D.M."/>
            <person name="Johnson J.R."/>
            <person name="Johnston B.D."/>
            <person name="Young S."/>
            <person name="Zeng Q."/>
            <person name="Koehrsen M."/>
            <person name="Alvarado L."/>
            <person name="Berlin A.M."/>
            <person name="Borenstein D."/>
            <person name="Chapman S.B."/>
            <person name="Chen Z."/>
            <person name="Engels R."/>
            <person name="Freedman E."/>
            <person name="Gellesch M."/>
            <person name="Goldberg J."/>
            <person name="Griggs A."/>
            <person name="Gujja S."/>
            <person name="Heilman E.R."/>
            <person name="Heiman D.I."/>
            <person name="Hepburn T.A."/>
            <person name="Howarth C."/>
            <person name="Jen D."/>
            <person name="Larson L."/>
            <person name="Lewis B."/>
            <person name="Mehta T."/>
            <person name="Park D."/>
            <person name="Pearson M."/>
            <person name="Richards J."/>
            <person name="Roberts A."/>
            <person name="Saif S."/>
            <person name="Shea T.D."/>
            <person name="Shenoy N."/>
            <person name="Sisk P."/>
            <person name="Stolte C."/>
            <person name="Sykes S.N."/>
            <person name="Walk T."/>
            <person name="White J."/>
            <person name="Yandava C."/>
            <person name="Haas B."/>
            <person name="Henn M.R."/>
            <person name="Nusbaum C."/>
            <person name="Birren B."/>
        </authorList>
    </citation>
    <scope>NUCLEOTIDE SEQUENCE [LARGE SCALE GENOMIC DNA]</scope>
    <source>
        <strain evidence="5 6">M605</strain>
    </source>
</reference>
<feature type="non-terminal residue" evidence="5">
    <location>
        <position position="140"/>
    </location>
</feature>
<evidence type="ECO:0000256" key="4">
    <source>
        <dbReference type="ARBA" id="ARBA00022737"/>
    </source>
</evidence>
<dbReference type="GO" id="GO:0005576">
    <property type="term" value="C:extracellular region"/>
    <property type="evidence" value="ECO:0007669"/>
    <property type="project" value="UniProtKB-SubCell"/>
</dbReference>
<dbReference type="PANTHER" id="PTHR47114">
    <property type="match status" value="1"/>
</dbReference>
<dbReference type="EMBL" id="GL883905">
    <property type="protein sequence ID" value="EGI16396.1"/>
    <property type="molecule type" value="Genomic_DNA"/>
</dbReference>
<sequence length="140" mass="15319">MGITMNIFDNSRVYTVNNTTIPEIRGNGNIAQNYEAVWSAWKRAAPPEEVSDRTRVIWQLRDIRDGKTSALELYNLNISSLPDCLPDGLHTLKITETPLTALPALPDGLAFLEITGTSLTELPALPDGLESLEISGTPLT</sequence>
<keyword evidence="3" id="KW-0433">Leucine-rich repeat</keyword>
<keyword evidence="4" id="KW-0677">Repeat</keyword>
<dbReference type="Proteomes" id="UP000004710">
    <property type="component" value="Unassembled WGS sequence"/>
</dbReference>
<dbReference type="PANTHER" id="PTHR47114:SF2">
    <property type="entry name" value="OLIGODENDROCYTE-MYELIN GLYCOPROTEIN"/>
    <property type="match status" value="1"/>
</dbReference>
<proteinExistence type="inferred from homology"/>
<dbReference type="InterPro" id="IPR051071">
    <property type="entry name" value="LRR-bact_E3_ubiq_ligases"/>
</dbReference>
<dbReference type="InterPro" id="IPR032675">
    <property type="entry name" value="LRR_dom_sf"/>
</dbReference>
<evidence type="ECO:0000256" key="2">
    <source>
        <dbReference type="ARBA" id="ARBA00009868"/>
    </source>
</evidence>
<name>F4SYE9_ECOLX</name>
<comment type="subcellular location">
    <subcellularLocation>
        <location evidence="1">Secreted</location>
    </subcellularLocation>
</comment>
<organism evidence="5 6">
    <name type="scientific">Escherichia coli M605</name>
    <dbReference type="NCBI Taxonomy" id="656417"/>
    <lineage>
        <taxon>Bacteria</taxon>
        <taxon>Pseudomonadati</taxon>
        <taxon>Pseudomonadota</taxon>
        <taxon>Gammaproteobacteria</taxon>
        <taxon>Enterobacterales</taxon>
        <taxon>Enterobacteriaceae</taxon>
        <taxon>Escherichia</taxon>
    </lineage>
</organism>
<evidence type="ECO:0000313" key="6">
    <source>
        <dbReference type="Proteomes" id="UP000004710"/>
    </source>
</evidence>
<protein>
    <submittedName>
        <fullName evidence="5">Leucine-rich repeat protein, induced by the SPI-2</fullName>
    </submittedName>
</protein>